<reference evidence="5" key="1">
    <citation type="submission" date="2018-01" db="EMBL/GenBank/DDBJ databases">
        <authorList>
            <person name="Chaillou S."/>
        </authorList>
    </citation>
    <scope>NUCLEOTIDE SEQUENCE [LARGE SCALE GENOMIC DNA]</scope>
    <source>
        <strain evidence="5">MFPC41A2801</strain>
    </source>
</reference>
<evidence type="ECO:0000256" key="4">
    <source>
        <dbReference type="RuleBase" id="RU361169"/>
    </source>
</evidence>
<comment type="caution">
    <text evidence="5">The sequence shown here is derived from an EMBL/GenBank/DDBJ whole genome shotgun (WGS) entry which is preliminary data.</text>
</comment>
<proteinExistence type="inferred from homology"/>
<organism evidence="5 6">
    <name type="scientific">Latilactobacillus fuchuensis</name>
    <dbReference type="NCBI Taxonomy" id="164393"/>
    <lineage>
        <taxon>Bacteria</taxon>
        <taxon>Bacillati</taxon>
        <taxon>Bacillota</taxon>
        <taxon>Bacilli</taxon>
        <taxon>Lactobacillales</taxon>
        <taxon>Lactobacillaceae</taxon>
        <taxon>Latilactobacillus</taxon>
    </lineage>
</organism>
<evidence type="ECO:0000256" key="1">
    <source>
        <dbReference type="ARBA" id="ARBA00008834"/>
    </source>
</evidence>
<keyword evidence="3 4" id="KW-0326">Glycosidase</keyword>
<protein>
    <submittedName>
        <fullName evidence="5">Endopolygalacturonase</fullName>
    </submittedName>
</protein>
<dbReference type="Gene3D" id="2.160.20.10">
    <property type="entry name" value="Single-stranded right-handed beta-helix, Pectin lyase-like"/>
    <property type="match status" value="1"/>
</dbReference>
<dbReference type="PANTHER" id="PTHR31339">
    <property type="entry name" value="PECTIN LYASE-RELATED"/>
    <property type="match status" value="1"/>
</dbReference>
<dbReference type="EMBL" id="OGVC01000014">
    <property type="protein sequence ID" value="SPC37982.1"/>
    <property type="molecule type" value="Genomic_DNA"/>
</dbReference>
<dbReference type="Proteomes" id="UP000238739">
    <property type="component" value="Unassembled WGS sequence"/>
</dbReference>
<dbReference type="InterPro" id="IPR012334">
    <property type="entry name" value="Pectin_lyas_fold"/>
</dbReference>
<dbReference type="RefSeq" id="WP_106483132.1">
    <property type="nucleotide sequence ID" value="NZ_LT984417.1"/>
</dbReference>
<dbReference type="Pfam" id="PF00295">
    <property type="entry name" value="Glyco_hydro_28"/>
    <property type="match status" value="1"/>
</dbReference>
<keyword evidence="6" id="KW-1185">Reference proteome</keyword>
<dbReference type="GO" id="GO:0004650">
    <property type="term" value="F:polygalacturonase activity"/>
    <property type="evidence" value="ECO:0007669"/>
    <property type="project" value="InterPro"/>
</dbReference>
<dbReference type="GO" id="GO:0005975">
    <property type="term" value="P:carbohydrate metabolic process"/>
    <property type="evidence" value="ECO:0007669"/>
    <property type="project" value="InterPro"/>
</dbReference>
<dbReference type="InterPro" id="IPR006626">
    <property type="entry name" value="PbH1"/>
</dbReference>
<dbReference type="InterPro" id="IPR000743">
    <property type="entry name" value="Glyco_hydro_28"/>
</dbReference>
<dbReference type="InterPro" id="IPR051801">
    <property type="entry name" value="GH28_Enzymes"/>
</dbReference>
<dbReference type="InterPro" id="IPR011050">
    <property type="entry name" value="Pectin_lyase_fold/virulence"/>
</dbReference>
<evidence type="ECO:0000313" key="5">
    <source>
        <dbReference type="EMBL" id="SPC37982.1"/>
    </source>
</evidence>
<gene>
    <name evidence="5" type="ORF">LFUMFP_210083</name>
</gene>
<evidence type="ECO:0000256" key="3">
    <source>
        <dbReference type="ARBA" id="ARBA00023295"/>
    </source>
</evidence>
<dbReference type="AlphaFoldDB" id="A0A2N9DUV3"/>
<accession>A0A2N9DUV3</accession>
<evidence type="ECO:0000313" key="6">
    <source>
        <dbReference type="Proteomes" id="UP000238739"/>
    </source>
</evidence>
<dbReference type="PROSITE" id="PS00502">
    <property type="entry name" value="POLYGALACTURONASE"/>
    <property type="match status" value="1"/>
</dbReference>
<dbReference type="SUPFAM" id="SSF51126">
    <property type="entry name" value="Pectin lyase-like"/>
    <property type="match status" value="1"/>
</dbReference>
<evidence type="ECO:0000256" key="2">
    <source>
        <dbReference type="ARBA" id="ARBA00022801"/>
    </source>
</evidence>
<name>A0A2N9DUV3_9LACO</name>
<sequence>MSQIKSIVDYGADPTGKTSSTVAIQNCLLAIQKEGGGHLLIPTGHYITGSLQLCSNLVFEISAGATLCFIADTAEYPVITARWEGADTAVYQACLYGTHLRNLTIKGQGTIDGSGQYWWDRFNQQQLAYSRPYLISIEYSDNIVIQDVKVMNSPSWTIHPMASSRILIQNVLLENPSDSPNTDGINPESCQNVRIENCIFNVGDDCIAIKAGTEAAKEQRPCEDIIISNCTMNHGHGGVVIGSEMSGDIRRVLISNCIFNDTDRGIRMKTRRGRGGTISDIVVNDILMTNVICPIVINSYYFCGPGGQYSRVADKKALPVDSGTPFFKNIAISNITAHNTRACALFIYGLPEAPIDHLKLTNIEIDLAHDQQAPVAPAMFQDAIEMASEKMFLVNTTHTRIDNVHIDDDDRQLFFKEANNQALKLAIKDS</sequence>
<dbReference type="SMART" id="SM00710">
    <property type="entry name" value="PbH1"/>
    <property type="match status" value="5"/>
</dbReference>
<keyword evidence="2 4" id="KW-0378">Hydrolase</keyword>
<dbReference type="PANTHER" id="PTHR31339:SF9">
    <property type="entry name" value="PLASMIN AND FIBRONECTIN-BINDING PROTEIN A"/>
    <property type="match status" value="1"/>
</dbReference>
<comment type="similarity">
    <text evidence="1 4">Belongs to the glycosyl hydrolase 28 family.</text>
</comment>